<dbReference type="GO" id="GO:0042128">
    <property type="term" value="P:nitrate assimilation"/>
    <property type="evidence" value="ECO:0007669"/>
    <property type="project" value="UniProtKB-KW"/>
</dbReference>
<comment type="similarity">
    <text evidence="2">Belongs to the major facilitator superfamily. Nitrate/nitrite porter (TC 2.A.1.8) family.</text>
</comment>
<dbReference type="PANTHER" id="PTHR23515">
    <property type="entry name" value="HIGH-AFFINITY NITRATE TRANSPORTER 2.3"/>
    <property type="match status" value="1"/>
</dbReference>
<evidence type="ECO:0000256" key="1">
    <source>
        <dbReference type="ARBA" id="ARBA00004141"/>
    </source>
</evidence>
<comment type="subcellular location">
    <subcellularLocation>
        <location evidence="1">Membrane</location>
        <topology evidence="1">Multi-pass membrane protein</topology>
    </subcellularLocation>
</comment>
<evidence type="ECO:0000256" key="5">
    <source>
        <dbReference type="ARBA" id="ARBA00023063"/>
    </source>
</evidence>
<keyword evidence="4 7" id="KW-1133">Transmembrane helix</keyword>
<feature type="transmembrane region" description="Helical" evidence="7">
    <location>
        <begin position="60"/>
        <end position="80"/>
    </location>
</feature>
<dbReference type="InterPro" id="IPR036259">
    <property type="entry name" value="MFS_trans_sf"/>
</dbReference>
<feature type="transmembrane region" description="Helical" evidence="7">
    <location>
        <begin position="365"/>
        <end position="384"/>
    </location>
</feature>
<evidence type="ECO:0000256" key="6">
    <source>
        <dbReference type="ARBA" id="ARBA00023136"/>
    </source>
</evidence>
<dbReference type="PROSITE" id="PS50850">
    <property type="entry name" value="MFS"/>
    <property type="match status" value="1"/>
</dbReference>
<evidence type="ECO:0000256" key="4">
    <source>
        <dbReference type="ARBA" id="ARBA00022989"/>
    </source>
</evidence>
<dbReference type="GO" id="GO:0015112">
    <property type="term" value="F:nitrate transmembrane transporter activity"/>
    <property type="evidence" value="ECO:0007669"/>
    <property type="project" value="InterPro"/>
</dbReference>
<protein>
    <submittedName>
        <fullName evidence="9">Nitrate/nitrite transporter</fullName>
    </submittedName>
</protein>
<feature type="transmembrane region" description="Helical" evidence="7">
    <location>
        <begin position="426"/>
        <end position="447"/>
    </location>
</feature>
<feature type="transmembrane region" description="Helical" evidence="7">
    <location>
        <begin position="453"/>
        <end position="472"/>
    </location>
</feature>
<dbReference type="SUPFAM" id="SSF103473">
    <property type="entry name" value="MFS general substrate transporter"/>
    <property type="match status" value="1"/>
</dbReference>
<feature type="transmembrane region" description="Helical" evidence="7">
    <location>
        <begin position="87"/>
        <end position="106"/>
    </location>
</feature>
<gene>
    <name evidence="9" type="ORF">HELGO_WM42852</name>
</gene>
<evidence type="ECO:0000256" key="3">
    <source>
        <dbReference type="ARBA" id="ARBA00022692"/>
    </source>
</evidence>
<feature type="transmembrane region" description="Helical" evidence="7">
    <location>
        <begin position="390"/>
        <end position="414"/>
    </location>
</feature>
<feature type="transmembrane region" description="Helical" evidence="7">
    <location>
        <begin position="112"/>
        <end position="130"/>
    </location>
</feature>
<sequence length="494" mass="53871">MSPQAGSDRLNIFAFSKANIRTLHYTWFAFFMTFVVWLGLGPMMPFIKEALALTDQQAKVLLILNVAMTIPARIVVGMLVDKLGPRIMYTSILVLGGLISIAFAWGNSYDQLAILRFLSGFIGAGFVVGIRMIGEWFPAKQTGIAQGIYGGWGNFGSAGAAMTLPFIAANYGGEDGWRYAITLASIAAIAYGVAYYFMVRNTPKGSTYFKPKKTGAMEVTSGFDLALYILMNIPLFLALGVLTWKLSPENMGLISQTATYAIYAALAAIYFLQVWKIWQVNSHVLKEPVPAMQRYKFKQVAILDWAYLVTFGTELAVVSMLAMFYVEWFELPKVTAALLAGIYPFINLVARPGGGWISDKIGRKLTLMIVFGGITLSFLSLGFVSKEWSVALVVGTTIIGGIFSKAGSGAVYAMVPLIQRRMTGQIAGMAGAFGNVGAVIFLTANSLVDYDQFFMFIGIVSAVVLVLIVFFLEEPEGQITETLPDGTVQMIDVK</sequence>
<name>A0A6S6TQT4_9GAMM</name>
<evidence type="ECO:0000313" key="9">
    <source>
        <dbReference type="EMBL" id="CAA6817079.1"/>
    </source>
</evidence>
<feature type="transmembrane region" description="Helical" evidence="7">
    <location>
        <begin position="177"/>
        <end position="198"/>
    </location>
</feature>
<organism evidence="9">
    <name type="scientific">uncultured Thiotrichaceae bacterium</name>
    <dbReference type="NCBI Taxonomy" id="298394"/>
    <lineage>
        <taxon>Bacteria</taxon>
        <taxon>Pseudomonadati</taxon>
        <taxon>Pseudomonadota</taxon>
        <taxon>Gammaproteobacteria</taxon>
        <taxon>Thiotrichales</taxon>
        <taxon>Thiotrichaceae</taxon>
        <taxon>environmental samples</taxon>
    </lineage>
</organism>
<feature type="domain" description="Major facilitator superfamily (MFS) profile" evidence="8">
    <location>
        <begin position="22"/>
        <end position="476"/>
    </location>
</feature>
<feature type="transmembrane region" description="Helical" evidence="7">
    <location>
        <begin position="22"/>
        <end position="40"/>
    </location>
</feature>
<reference evidence="9" key="1">
    <citation type="submission" date="2020-01" db="EMBL/GenBank/DDBJ databases">
        <authorList>
            <person name="Meier V. D."/>
            <person name="Meier V D."/>
        </authorList>
    </citation>
    <scope>NUCLEOTIDE SEQUENCE</scope>
    <source>
        <strain evidence="9">HLG_WM_MAG_07</strain>
    </source>
</reference>
<dbReference type="Gene3D" id="1.20.1250.20">
    <property type="entry name" value="MFS general substrate transporter like domains"/>
    <property type="match status" value="2"/>
</dbReference>
<dbReference type="GO" id="GO:0016020">
    <property type="term" value="C:membrane"/>
    <property type="evidence" value="ECO:0007669"/>
    <property type="project" value="UniProtKB-SubCell"/>
</dbReference>
<keyword evidence="5" id="KW-0534">Nitrate assimilation</keyword>
<dbReference type="Pfam" id="PF07690">
    <property type="entry name" value="MFS_1"/>
    <property type="match status" value="2"/>
</dbReference>
<feature type="transmembrane region" description="Helical" evidence="7">
    <location>
        <begin position="253"/>
        <end position="272"/>
    </location>
</feature>
<feature type="transmembrane region" description="Helical" evidence="7">
    <location>
        <begin position="334"/>
        <end position="353"/>
    </location>
</feature>
<keyword evidence="3 7" id="KW-0812">Transmembrane</keyword>
<accession>A0A6S6TQT4</accession>
<evidence type="ECO:0000259" key="8">
    <source>
        <dbReference type="PROSITE" id="PS50850"/>
    </source>
</evidence>
<dbReference type="InterPro" id="IPR044772">
    <property type="entry name" value="NO3_transporter"/>
</dbReference>
<feature type="transmembrane region" description="Helical" evidence="7">
    <location>
        <begin position="219"/>
        <end position="241"/>
    </location>
</feature>
<keyword evidence="6 7" id="KW-0472">Membrane</keyword>
<evidence type="ECO:0000256" key="7">
    <source>
        <dbReference type="SAM" id="Phobius"/>
    </source>
</evidence>
<evidence type="ECO:0000256" key="2">
    <source>
        <dbReference type="ARBA" id="ARBA00008432"/>
    </source>
</evidence>
<dbReference type="InterPro" id="IPR011701">
    <property type="entry name" value="MFS"/>
</dbReference>
<feature type="transmembrane region" description="Helical" evidence="7">
    <location>
        <begin position="302"/>
        <end position="328"/>
    </location>
</feature>
<dbReference type="InterPro" id="IPR020846">
    <property type="entry name" value="MFS_dom"/>
</dbReference>
<dbReference type="AlphaFoldDB" id="A0A6S6TQT4"/>
<dbReference type="EMBL" id="CACVAY010000081">
    <property type="protein sequence ID" value="CAA6817079.1"/>
    <property type="molecule type" value="Genomic_DNA"/>
</dbReference>
<proteinExistence type="inferred from homology"/>
<feature type="transmembrane region" description="Helical" evidence="7">
    <location>
        <begin position="151"/>
        <end position="171"/>
    </location>
</feature>